<organism evidence="3 4">
    <name type="scientific">Chaetoceros tenuissimus</name>
    <dbReference type="NCBI Taxonomy" id="426638"/>
    <lineage>
        <taxon>Eukaryota</taxon>
        <taxon>Sar</taxon>
        <taxon>Stramenopiles</taxon>
        <taxon>Ochrophyta</taxon>
        <taxon>Bacillariophyta</taxon>
        <taxon>Coscinodiscophyceae</taxon>
        <taxon>Chaetocerotophycidae</taxon>
        <taxon>Chaetocerotales</taxon>
        <taxon>Chaetocerotaceae</taxon>
        <taxon>Chaetoceros</taxon>
    </lineage>
</organism>
<keyword evidence="2" id="KW-0732">Signal</keyword>
<evidence type="ECO:0000313" key="4">
    <source>
        <dbReference type="Proteomes" id="UP001054902"/>
    </source>
</evidence>
<sequence length="376" mass="40166">MKLSLKPYLLFLAGIDSVMGSQRSCAIIANRASGEVSFVSDTQDVYSTPLPGANAEPMYVSTSGGKIFVGDRGNESVVVFDSNDVEEPRVIEGVGSGIFHQWNNEEYLVVALDEMQSIVIISIDTEEILSTIDLTNQGSLSLASDQRPHDIVITKDDVIFVSVIGPTSGDAIIRVDMDTMASSVKLDLPIGTDPHLALSPMTPEHLYSPQQGLNRVAVYKFDLSEAEDPLTIDNAHGVSSDYNGDRLYVTNISNGGTDALSTISIDKDGPSELIGTTVDTPDAVPHNIAVTKDNKIYVTHSGATASTLSLFELDENDLPTFISTINVGLNPFGLAVLNSKCPNIMSSKSSKSSKSAKASKGMRGSKSMKGSKSRRI</sequence>
<feature type="region of interest" description="Disordered" evidence="1">
    <location>
        <begin position="346"/>
        <end position="376"/>
    </location>
</feature>
<feature type="chain" id="PRO_5042202763" description="YncE family protein" evidence="2">
    <location>
        <begin position="21"/>
        <end position="376"/>
    </location>
</feature>
<dbReference type="PANTHER" id="PTHR47197">
    <property type="entry name" value="PROTEIN NIRF"/>
    <property type="match status" value="1"/>
</dbReference>
<keyword evidence="4" id="KW-1185">Reference proteome</keyword>
<dbReference type="InterPro" id="IPR051200">
    <property type="entry name" value="Host-pathogen_enzymatic-act"/>
</dbReference>
<evidence type="ECO:0000256" key="2">
    <source>
        <dbReference type="SAM" id="SignalP"/>
    </source>
</evidence>
<evidence type="ECO:0008006" key="5">
    <source>
        <dbReference type="Google" id="ProtNLM"/>
    </source>
</evidence>
<accession>A0AAD3CPP8</accession>
<dbReference type="AlphaFoldDB" id="A0AAD3CPP8"/>
<feature type="compositionally biased region" description="Low complexity" evidence="1">
    <location>
        <begin position="346"/>
        <end position="368"/>
    </location>
</feature>
<dbReference type="SUPFAM" id="SSF101898">
    <property type="entry name" value="NHL repeat"/>
    <property type="match status" value="1"/>
</dbReference>
<dbReference type="EMBL" id="BLLK01000028">
    <property type="protein sequence ID" value="GFH48540.1"/>
    <property type="molecule type" value="Genomic_DNA"/>
</dbReference>
<evidence type="ECO:0000313" key="3">
    <source>
        <dbReference type="EMBL" id="GFH48540.1"/>
    </source>
</evidence>
<dbReference type="InterPro" id="IPR011042">
    <property type="entry name" value="6-blade_b-propeller_TolB-like"/>
</dbReference>
<name>A0AAD3CPP8_9STRA</name>
<dbReference type="Gene3D" id="2.120.10.30">
    <property type="entry name" value="TolB, C-terminal domain"/>
    <property type="match status" value="1"/>
</dbReference>
<comment type="caution">
    <text evidence="3">The sequence shown here is derived from an EMBL/GenBank/DDBJ whole genome shotgun (WGS) entry which is preliminary data.</text>
</comment>
<proteinExistence type="predicted"/>
<dbReference type="PANTHER" id="PTHR47197:SF3">
    <property type="entry name" value="DIHYDRO-HEME D1 DEHYDROGENASE"/>
    <property type="match status" value="1"/>
</dbReference>
<gene>
    <name evidence="3" type="ORF">CTEN210_05016</name>
</gene>
<dbReference type="InterPro" id="IPR015943">
    <property type="entry name" value="WD40/YVTN_repeat-like_dom_sf"/>
</dbReference>
<reference evidence="3 4" key="1">
    <citation type="journal article" date="2021" name="Sci. Rep.">
        <title>The genome of the diatom Chaetoceros tenuissimus carries an ancient integrated fragment of an extant virus.</title>
        <authorList>
            <person name="Hongo Y."/>
            <person name="Kimura K."/>
            <person name="Takaki Y."/>
            <person name="Yoshida Y."/>
            <person name="Baba S."/>
            <person name="Kobayashi G."/>
            <person name="Nagasaki K."/>
            <person name="Hano T."/>
            <person name="Tomaru Y."/>
        </authorList>
    </citation>
    <scope>NUCLEOTIDE SEQUENCE [LARGE SCALE GENOMIC DNA]</scope>
    <source>
        <strain evidence="3 4">NIES-3715</strain>
    </source>
</reference>
<dbReference type="Gene3D" id="2.130.10.10">
    <property type="entry name" value="YVTN repeat-like/Quinoprotein amine dehydrogenase"/>
    <property type="match status" value="1"/>
</dbReference>
<protein>
    <recommendedName>
        <fullName evidence="5">YncE family protein</fullName>
    </recommendedName>
</protein>
<dbReference type="Proteomes" id="UP001054902">
    <property type="component" value="Unassembled WGS sequence"/>
</dbReference>
<evidence type="ECO:0000256" key="1">
    <source>
        <dbReference type="SAM" id="MobiDB-lite"/>
    </source>
</evidence>
<feature type="signal peptide" evidence="2">
    <location>
        <begin position="1"/>
        <end position="20"/>
    </location>
</feature>